<name>A0ABU6VQ84_9FABA</name>
<reference evidence="1 2" key="1">
    <citation type="journal article" date="2023" name="Plants (Basel)">
        <title>Bridging the Gap: Combining Genomics and Transcriptomics Approaches to Understand Stylosanthes scabra, an Orphan Legume from the Brazilian Caatinga.</title>
        <authorList>
            <person name="Ferreira-Neto J.R.C."/>
            <person name="da Silva M.D."/>
            <person name="Binneck E."/>
            <person name="de Melo N.F."/>
            <person name="da Silva R.H."/>
            <person name="de Melo A.L.T.M."/>
            <person name="Pandolfi V."/>
            <person name="Bustamante F.O."/>
            <person name="Brasileiro-Vidal A.C."/>
            <person name="Benko-Iseppon A.M."/>
        </authorList>
    </citation>
    <scope>NUCLEOTIDE SEQUENCE [LARGE SCALE GENOMIC DNA]</scope>
    <source>
        <tissue evidence="1">Leaves</tissue>
    </source>
</reference>
<accession>A0ABU6VQ84</accession>
<gene>
    <name evidence="1" type="ORF">PIB30_070199</name>
</gene>
<sequence>AGSHLESKRSIFYPKSLSEFSNVQVDTETKGDLSSRSLLSEFKSGHDLQWCCLGQTRLAKEVEVTFDAHLGHVWAWLGNQAPNVT</sequence>
<feature type="non-terminal residue" evidence="1">
    <location>
        <position position="1"/>
    </location>
</feature>
<dbReference type="Proteomes" id="UP001341840">
    <property type="component" value="Unassembled WGS sequence"/>
</dbReference>
<organism evidence="1 2">
    <name type="scientific">Stylosanthes scabra</name>
    <dbReference type="NCBI Taxonomy" id="79078"/>
    <lineage>
        <taxon>Eukaryota</taxon>
        <taxon>Viridiplantae</taxon>
        <taxon>Streptophyta</taxon>
        <taxon>Embryophyta</taxon>
        <taxon>Tracheophyta</taxon>
        <taxon>Spermatophyta</taxon>
        <taxon>Magnoliopsida</taxon>
        <taxon>eudicotyledons</taxon>
        <taxon>Gunneridae</taxon>
        <taxon>Pentapetalae</taxon>
        <taxon>rosids</taxon>
        <taxon>fabids</taxon>
        <taxon>Fabales</taxon>
        <taxon>Fabaceae</taxon>
        <taxon>Papilionoideae</taxon>
        <taxon>50 kb inversion clade</taxon>
        <taxon>dalbergioids sensu lato</taxon>
        <taxon>Dalbergieae</taxon>
        <taxon>Pterocarpus clade</taxon>
        <taxon>Stylosanthes</taxon>
    </lineage>
</organism>
<evidence type="ECO:0000313" key="2">
    <source>
        <dbReference type="Proteomes" id="UP001341840"/>
    </source>
</evidence>
<proteinExistence type="predicted"/>
<evidence type="ECO:0000313" key="1">
    <source>
        <dbReference type="EMBL" id="MED6174560.1"/>
    </source>
</evidence>
<dbReference type="EMBL" id="JASCZI010151820">
    <property type="protein sequence ID" value="MED6174560.1"/>
    <property type="molecule type" value="Genomic_DNA"/>
</dbReference>
<protein>
    <submittedName>
        <fullName evidence="1">Uncharacterized protein</fullName>
    </submittedName>
</protein>
<keyword evidence="2" id="KW-1185">Reference proteome</keyword>
<comment type="caution">
    <text evidence="1">The sequence shown here is derived from an EMBL/GenBank/DDBJ whole genome shotgun (WGS) entry which is preliminary data.</text>
</comment>